<feature type="transmembrane region" description="Helical" evidence="2">
    <location>
        <begin position="121"/>
        <end position="141"/>
    </location>
</feature>
<evidence type="ECO:0008006" key="5">
    <source>
        <dbReference type="Google" id="ProtNLM"/>
    </source>
</evidence>
<comment type="caution">
    <text evidence="3">The sequence shown here is derived from an EMBL/GenBank/DDBJ whole genome shotgun (WGS) entry which is preliminary data.</text>
</comment>
<keyword evidence="1" id="KW-0175">Coiled coil</keyword>
<keyword evidence="2" id="KW-0472">Membrane</keyword>
<proteinExistence type="predicted"/>
<protein>
    <recommendedName>
        <fullName evidence="5">Beta-carotene 15,15'-monooxygenase</fullName>
    </recommendedName>
</protein>
<dbReference type="AlphaFoldDB" id="A0A1B9DXU9"/>
<dbReference type="EMBL" id="LVEP01000038">
    <property type="protein sequence ID" value="OCB74506.1"/>
    <property type="molecule type" value="Genomic_DNA"/>
</dbReference>
<dbReference type="Proteomes" id="UP000093510">
    <property type="component" value="Unassembled WGS sequence"/>
</dbReference>
<dbReference type="RefSeq" id="WP_066336366.1">
    <property type="nucleotide sequence ID" value="NZ_CP017688.1"/>
</dbReference>
<evidence type="ECO:0000256" key="1">
    <source>
        <dbReference type="SAM" id="Coils"/>
    </source>
</evidence>
<feature type="transmembrane region" description="Helical" evidence="2">
    <location>
        <begin position="260"/>
        <end position="284"/>
    </location>
</feature>
<dbReference type="STRING" id="1763534.GCA_001831475_00099"/>
<feature type="coiled-coil region" evidence="1">
    <location>
        <begin position="293"/>
        <end position="341"/>
    </location>
</feature>
<name>A0A1B9DXU9_9FLAO</name>
<keyword evidence="2" id="KW-0812">Transmembrane</keyword>
<sequence length="406" mass="46166">MAEELTQNPKKSKTENDKLNFNQYGFRSASKVLSNSDSLEGFLDNVYDSFLNEQKIDEQGLKDRISKLKAEVQQEKVSKNDSISEISSCKRQKEDKEKEIEELEIEKIEIKNEGGETSDTMPFVIGAFITLLLTMYLFVFYSSSGYSAFYGIKQGSLGFINPNVFSDAMNRGGGVIALIVLFPVIFLGLGFLIHDSLETNKKLVSEKKPKTFLVIITLLFITLIADMFIGYKISQGVHTNEFNAGLTDKIWEFSMIFSDINFYLVIVLGFVVYVIWGFLLNYVLSHPYLKTENERIKLIIENLNIKINEKRNELTNIISKIQKKEGDVESSESKILEKENDIIGYQNGVIPVNIPLLKASVGEFMGGWENFTNGHYGNNIGNLLLEANKEKENWLQNKLINLKFDN</sequence>
<keyword evidence="2" id="KW-1133">Transmembrane helix</keyword>
<dbReference type="OrthoDB" id="1337158at2"/>
<accession>A0A1B9DXU9</accession>
<evidence type="ECO:0000313" key="4">
    <source>
        <dbReference type="Proteomes" id="UP000093510"/>
    </source>
</evidence>
<keyword evidence="4" id="KW-1185">Reference proteome</keyword>
<feature type="transmembrane region" description="Helical" evidence="2">
    <location>
        <begin position="172"/>
        <end position="192"/>
    </location>
</feature>
<evidence type="ECO:0000256" key="2">
    <source>
        <dbReference type="SAM" id="Phobius"/>
    </source>
</evidence>
<organism evidence="3 4">
    <name type="scientific">Flavobacterium crassostreae</name>
    <dbReference type="NCBI Taxonomy" id="1763534"/>
    <lineage>
        <taxon>Bacteria</taxon>
        <taxon>Pseudomonadati</taxon>
        <taxon>Bacteroidota</taxon>
        <taxon>Flavobacteriia</taxon>
        <taxon>Flavobacteriales</taxon>
        <taxon>Flavobacteriaceae</taxon>
        <taxon>Flavobacterium</taxon>
    </lineage>
</organism>
<feature type="coiled-coil region" evidence="1">
    <location>
        <begin position="51"/>
        <end position="113"/>
    </location>
</feature>
<gene>
    <name evidence="3" type="ORF">LPBF_11005</name>
</gene>
<feature type="transmembrane region" description="Helical" evidence="2">
    <location>
        <begin position="212"/>
        <end position="231"/>
    </location>
</feature>
<evidence type="ECO:0000313" key="3">
    <source>
        <dbReference type="EMBL" id="OCB74506.1"/>
    </source>
</evidence>
<reference evidence="3 4" key="1">
    <citation type="submission" date="2016-03" db="EMBL/GenBank/DDBJ databases">
        <authorList>
            <person name="Ploux O."/>
        </authorList>
    </citation>
    <scope>NUCLEOTIDE SEQUENCE [LARGE SCALE GENOMIC DNA]</scope>
    <source>
        <strain evidence="3 4">LPB0076</strain>
    </source>
</reference>